<dbReference type="STRING" id="634430.SAMN04488241_10139"/>
<dbReference type="Gene3D" id="3.40.50.10320">
    <property type="entry name" value="LmbE-like"/>
    <property type="match status" value="1"/>
</dbReference>
<dbReference type="EMBL" id="FOXP01000001">
    <property type="protein sequence ID" value="SFP33945.1"/>
    <property type="molecule type" value="Genomic_DNA"/>
</dbReference>
<dbReference type="PANTHER" id="PTHR12993:SF29">
    <property type="entry name" value="BLR3841 PROTEIN"/>
    <property type="match status" value="1"/>
</dbReference>
<dbReference type="SUPFAM" id="SSF102588">
    <property type="entry name" value="LmbE-like"/>
    <property type="match status" value="1"/>
</dbReference>
<feature type="region of interest" description="Disordered" evidence="1">
    <location>
        <begin position="200"/>
        <end position="225"/>
    </location>
</feature>
<accession>A0A1I5PIT2</accession>
<protein>
    <submittedName>
        <fullName evidence="2">N-acetylglucosaminyl deacetylase, LmbE family</fullName>
    </submittedName>
</protein>
<dbReference type="OrthoDB" id="9790023at2"/>
<dbReference type="PANTHER" id="PTHR12993">
    <property type="entry name" value="N-ACETYLGLUCOSAMINYL-PHOSPHATIDYLINOSITOL DE-N-ACETYLASE-RELATED"/>
    <property type="match status" value="1"/>
</dbReference>
<evidence type="ECO:0000256" key="1">
    <source>
        <dbReference type="SAM" id="MobiDB-lite"/>
    </source>
</evidence>
<evidence type="ECO:0000313" key="3">
    <source>
        <dbReference type="Proteomes" id="UP000199586"/>
    </source>
</evidence>
<dbReference type="Pfam" id="PF02585">
    <property type="entry name" value="PIG-L"/>
    <property type="match status" value="1"/>
</dbReference>
<name>A0A1I5PIT2_9SPHN</name>
<dbReference type="GO" id="GO:0016811">
    <property type="term" value="F:hydrolase activity, acting on carbon-nitrogen (but not peptide) bonds, in linear amides"/>
    <property type="evidence" value="ECO:0007669"/>
    <property type="project" value="TreeGrafter"/>
</dbReference>
<organism evidence="2 3">
    <name type="scientific">Sphingomonas rubra</name>
    <dbReference type="NCBI Taxonomy" id="634430"/>
    <lineage>
        <taxon>Bacteria</taxon>
        <taxon>Pseudomonadati</taxon>
        <taxon>Pseudomonadota</taxon>
        <taxon>Alphaproteobacteria</taxon>
        <taxon>Sphingomonadales</taxon>
        <taxon>Sphingomonadaceae</taxon>
        <taxon>Sphingomonas</taxon>
    </lineage>
</organism>
<dbReference type="Proteomes" id="UP000199586">
    <property type="component" value="Unassembled WGS sequence"/>
</dbReference>
<gene>
    <name evidence="2" type="ORF">SAMN04488241_10139</name>
</gene>
<proteinExistence type="predicted"/>
<dbReference type="AlphaFoldDB" id="A0A1I5PIT2"/>
<keyword evidence="3" id="KW-1185">Reference proteome</keyword>
<sequence length="225" mass="23936">MIPLARSRHAAARWAVLAPHPDDETIGVGALIAQAAAAGRLARVVYLTDGSGSHPLPRAGDRARLVRCRAREAGLSVRRLAGRAAPSPLFLGWQDGHPPAPGSPAFTATARRLAILIERAAVDAIAVTAADETHGDHVAAHALVRAAAARARRRVAVFVYRVWGGAMPRGPRPPLVTVAMPPGRRRHALAAHRSQMTAALGPGFRVPPPLRRPPARDRLYPDTPR</sequence>
<reference evidence="2 3" key="1">
    <citation type="submission" date="2016-10" db="EMBL/GenBank/DDBJ databases">
        <authorList>
            <person name="de Groot N.N."/>
        </authorList>
    </citation>
    <scope>NUCLEOTIDE SEQUENCE [LARGE SCALE GENOMIC DNA]</scope>
    <source>
        <strain evidence="2 3">CGMCC 1.9113</strain>
    </source>
</reference>
<dbReference type="RefSeq" id="WP_093330740.1">
    <property type="nucleotide sequence ID" value="NZ_FOXP01000001.1"/>
</dbReference>
<dbReference type="InterPro" id="IPR003737">
    <property type="entry name" value="GlcNAc_PI_deacetylase-related"/>
</dbReference>
<dbReference type="InterPro" id="IPR024078">
    <property type="entry name" value="LmbE-like_dom_sf"/>
</dbReference>
<evidence type="ECO:0000313" key="2">
    <source>
        <dbReference type="EMBL" id="SFP33945.1"/>
    </source>
</evidence>
<feature type="compositionally biased region" description="Basic and acidic residues" evidence="1">
    <location>
        <begin position="214"/>
        <end position="225"/>
    </location>
</feature>